<dbReference type="OrthoDB" id="2435994at2759"/>
<name>A0A9N9CR48_9GLOM</name>
<keyword evidence="1" id="KW-0238">DNA-binding</keyword>
<dbReference type="GO" id="GO:0003677">
    <property type="term" value="F:DNA binding"/>
    <property type="evidence" value="ECO:0007669"/>
    <property type="project" value="UniProtKB-KW"/>
</dbReference>
<dbReference type="Pfam" id="PF03221">
    <property type="entry name" value="HTH_Tnp_Tc5"/>
    <property type="match status" value="1"/>
</dbReference>
<protein>
    <submittedName>
        <fullName evidence="3">9881_t:CDS:1</fullName>
    </submittedName>
</protein>
<organism evidence="3 4">
    <name type="scientific">Cetraspora pellucida</name>
    <dbReference type="NCBI Taxonomy" id="1433469"/>
    <lineage>
        <taxon>Eukaryota</taxon>
        <taxon>Fungi</taxon>
        <taxon>Fungi incertae sedis</taxon>
        <taxon>Mucoromycota</taxon>
        <taxon>Glomeromycotina</taxon>
        <taxon>Glomeromycetes</taxon>
        <taxon>Diversisporales</taxon>
        <taxon>Gigasporaceae</taxon>
        <taxon>Cetraspora</taxon>
    </lineage>
</organism>
<evidence type="ECO:0000256" key="1">
    <source>
        <dbReference type="ARBA" id="ARBA00023125"/>
    </source>
</evidence>
<sequence length="95" mass="11285">MPPRATRKRHNSNITQKKRPIMFNIEPVQVRKWRGLKQQLMEAAPHILWLNNSTRPKYPELEGELNEWVKNLRKNLKVVTRSMIQMKAKALAKTE</sequence>
<dbReference type="EMBL" id="CAJVQA010005080">
    <property type="protein sequence ID" value="CAG8612594.1"/>
    <property type="molecule type" value="Genomic_DNA"/>
</dbReference>
<reference evidence="3" key="1">
    <citation type="submission" date="2021-06" db="EMBL/GenBank/DDBJ databases">
        <authorList>
            <person name="Kallberg Y."/>
            <person name="Tangrot J."/>
            <person name="Rosling A."/>
        </authorList>
    </citation>
    <scope>NUCLEOTIDE SEQUENCE</scope>
    <source>
        <strain evidence="3">FL966</strain>
    </source>
</reference>
<comment type="caution">
    <text evidence="3">The sequence shown here is derived from an EMBL/GenBank/DDBJ whole genome shotgun (WGS) entry which is preliminary data.</text>
</comment>
<dbReference type="AlphaFoldDB" id="A0A9N9CR48"/>
<evidence type="ECO:0000313" key="4">
    <source>
        <dbReference type="Proteomes" id="UP000789759"/>
    </source>
</evidence>
<feature type="domain" description="HTH CENPB-type" evidence="2">
    <location>
        <begin position="58"/>
        <end position="94"/>
    </location>
</feature>
<gene>
    <name evidence="3" type="ORF">CPELLU_LOCUS7529</name>
</gene>
<dbReference type="Gene3D" id="1.10.10.60">
    <property type="entry name" value="Homeodomain-like"/>
    <property type="match status" value="1"/>
</dbReference>
<accession>A0A9N9CR48</accession>
<dbReference type="Proteomes" id="UP000789759">
    <property type="component" value="Unassembled WGS sequence"/>
</dbReference>
<evidence type="ECO:0000313" key="3">
    <source>
        <dbReference type="EMBL" id="CAG8612594.1"/>
    </source>
</evidence>
<keyword evidence="4" id="KW-1185">Reference proteome</keyword>
<evidence type="ECO:0000259" key="2">
    <source>
        <dbReference type="Pfam" id="PF03221"/>
    </source>
</evidence>
<dbReference type="InterPro" id="IPR006600">
    <property type="entry name" value="HTH_CenpB_DNA-bd_dom"/>
</dbReference>
<proteinExistence type="predicted"/>